<dbReference type="AlphaFoldDB" id="A0A1B9F7I5"/>
<reference evidence="4 5" key="1">
    <citation type="submission" date="2016-06" db="EMBL/GenBank/DDBJ databases">
        <title>Respiratory ammonification of nitrate coupled to the oxidation of elemental sulfur in deep-sea autotrophic thermophilic bacteria.</title>
        <authorList>
            <person name="Slobodkina G.B."/>
            <person name="Mardanov A.V."/>
            <person name="Ravin N.V."/>
            <person name="Frolova A.A."/>
            <person name="Viryasiv M.B."/>
            <person name="Chernyh N.A."/>
            <person name="Bonch-Osmolovskaya E.A."/>
            <person name="Slobodkin A.I."/>
        </authorList>
    </citation>
    <scope>NUCLEOTIDE SEQUENCE [LARGE SCALE GENOMIC DNA]</scope>
    <source>
        <strain evidence="4 5">S69</strain>
    </source>
</reference>
<evidence type="ECO:0000256" key="1">
    <source>
        <dbReference type="ARBA" id="ARBA00012528"/>
    </source>
</evidence>
<comment type="catalytic activity">
    <reaction evidence="2">
        <text>2 GTP = 3',3'-c-di-GMP + 2 diphosphate</text>
        <dbReference type="Rhea" id="RHEA:24898"/>
        <dbReference type="ChEBI" id="CHEBI:33019"/>
        <dbReference type="ChEBI" id="CHEBI:37565"/>
        <dbReference type="ChEBI" id="CHEBI:58805"/>
        <dbReference type="EC" id="2.7.7.65"/>
    </reaction>
</comment>
<dbReference type="NCBIfam" id="TIGR00254">
    <property type="entry name" value="GGDEF"/>
    <property type="match status" value="1"/>
</dbReference>
<organism evidence="4 5">
    <name type="scientific">Dissulfuribacter thermophilus</name>
    <dbReference type="NCBI Taxonomy" id="1156395"/>
    <lineage>
        <taxon>Bacteria</taxon>
        <taxon>Pseudomonadati</taxon>
        <taxon>Thermodesulfobacteriota</taxon>
        <taxon>Dissulfuribacteria</taxon>
        <taxon>Dissulfuribacterales</taxon>
        <taxon>Dissulfuribacteraceae</taxon>
        <taxon>Dissulfuribacter</taxon>
    </lineage>
</organism>
<dbReference type="Proteomes" id="UP000093080">
    <property type="component" value="Unassembled WGS sequence"/>
</dbReference>
<dbReference type="FunFam" id="3.30.70.270:FF:000001">
    <property type="entry name" value="Diguanylate cyclase domain protein"/>
    <property type="match status" value="1"/>
</dbReference>
<dbReference type="EC" id="2.7.7.65" evidence="1"/>
<protein>
    <recommendedName>
        <fullName evidence="1">diguanylate cyclase</fullName>
        <ecNumber evidence="1">2.7.7.65</ecNumber>
    </recommendedName>
</protein>
<dbReference type="SUPFAM" id="SSF55073">
    <property type="entry name" value="Nucleotide cyclase"/>
    <property type="match status" value="1"/>
</dbReference>
<accession>A0A1B9F7I5</accession>
<dbReference type="InterPro" id="IPR050469">
    <property type="entry name" value="Diguanylate_Cyclase"/>
</dbReference>
<dbReference type="SMART" id="SM00267">
    <property type="entry name" value="GGDEF"/>
    <property type="match status" value="1"/>
</dbReference>
<name>A0A1B9F7I5_9BACT</name>
<dbReference type="PROSITE" id="PS50887">
    <property type="entry name" value="GGDEF"/>
    <property type="match status" value="1"/>
</dbReference>
<evidence type="ECO:0000313" key="5">
    <source>
        <dbReference type="Proteomes" id="UP000093080"/>
    </source>
</evidence>
<dbReference type="CDD" id="cd01949">
    <property type="entry name" value="GGDEF"/>
    <property type="match status" value="1"/>
</dbReference>
<dbReference type="InterPro" id="IPR043128">
    <property type="entry name" value="Rev_trsase/Diguanyl_cyclase"/>
</dbReference>
<comment type="caution">
    <text evidence="4">The sequence shown here is derived from an EMBL/GenBank/DDBJ whole genome shotgun (WGS) entry which is preliminary data.</text>
</comment>
<dbReference type="Pfam" id="PF00990">
    <property type="entry name" value="GGDEF"/>
    <property type="match status" value="1"/>
</dbReference>
<evidence type="ECO:0000256" key="2">
    <source>
        <dbReference type="ARBA" id="ARBA00034247"/>
    </source>
</evidence>
<dbReference type="InterPro" id="IPR029787">
    <property type="entry name" value="Nucleotide_cyclase"/>
</dbReference>
<dbReference type="EMBL" id="MAGO01000003">
    <property type="protein sequence ID" value="OCC15897.1"/>
    <property type="molecule type" value="Genomic_DNA"/>
</dbReference>
<dbReference type="PANTHER" id="PTHR45138:SF9">
    <property type="entry name" value="DIGUANYLATE CYCLASE DGCM-RELATED"/>
    <property type="match status" value="1"/>
</dbReference>
<gene>
    <name evidence="4" type="ORF">DBT_0822</name>
</gene>
<evidence type="ECO:0000259" key="3">
    <source>
        <dbReference type="PROSITE" id="PS50887"/>
    </source>
</evidence>
<feature type="domain" description="GGDEF" evidence="3">
    <location>
        <begin position="67"/>
        <end position="201"/>
    </location>
</feature>
<evidence type="ECO:0000313" key="4">
    <source>
        <dbReference type="EMBL" id="OCC15897.1"/>
    </source>
</evidence>
<dbReference type="STRING" id="1156395.DBT_0822"/>
<dbReference type="InterPro" id="IPR000160">
    <property type="entry name" value="GGDEF_dom"/>
</dbReference>
<proteinExistence type="predicted"/>
<dbReference type="Gene3D" id="3.30.70.270">
    <property type="match status" value="1"/>
</dbReference>
<dbReference type="PANTHER" id="PTHR45138">
    <property type="entry name" value="REGULATORY COMPONENTS OF SENSORY TRANSDUCTION SYSTEM"/>
    <property type="match status" value="1"/>
</dbReference>
<dbReference type="GO" id="GO:0052621">
    <property type="term" value="F:diguanylate cyclase activity"/>
    <property type="evidence" value="ECO:0007669"/>
    <property type="project" value="UniProtKB-EC"/>
</dbReference>
<keyword evidence="5" id="KW-1185">Reference proteome</keyword>
<sequence length="221" mass="25173">MRPKTKDMECPIGRFDCRHLERLESVEAELKRLKEELRLDALTGLHTYAFFVDSLTKEMERTRRTGLPTSLIMLDLDHFKSINDTFGHEAGNVVLKGVGQILSNNVRNLDIPCRYGGEEFAIILPGTWLGQGVMLANRLRKILKETTFSFKGKPIPISGSFGVDTYHPHEVIDAAEFIHRTDLHLLKAKEKGRDRVCFPTDDVFTDAEVSPKERMALFNKD</sequence>